<keyword evidence="3 6" id="KW-0812">Transmembrane</keyword>
<evidence type="ECO:0000256" key="5">
    <source>
        <dbReference type="ARBA" id="ARBA00023136"/>
    </source>
</evidence>
<evidence type="ECO:0000256" key="3">
    <source>
        <dbReference type="ARBA" id="ARBA00022692"/>
    </source>
</evidence>
<feature type="transmembrane region" description="Helical" evidence="6">
    <location>
        <begin position="12"/>
        <end position="29"/>
    </location>
</feature>
<sequence>MRNLLNLKQQQNLKYVLMLALLLAFSVSFYHSNAWLQLCYGLAIFLFGMQCIEEGLQRAAGGYLERLLNKSTDTPFKGLLFGMGATFVLQSSTLVSLLTIAFLSAGLIGLGAGVAVLLGTNLGATSGIWLLALAGQNISLSVMALPLLFFGVLASFFGDKGKAFGRALMGIGFIFVGIDAIKQGFTDMGGAVDFTQLHVSGITEILIFIAIGLLLTVVLQSTHAALILTLAALAGGQIAPEQAFALAIGSNVGSSITTAFVGFLGSERNGQRLALAHVLFNIVTALLSLLLFVPLSWLVLQSTAWVGLGDNSMIQLALFHTLFNVLGVVVFWRFQSQLATKLQQWLPERAEQQLPTLIAEPHETRPASKKSSTEAVYLSKSSLRASDTAVLAVVNEIRHLSRLTLEVMCHAVYVPAQQLFSGLTDNDDLRLQAAQLPLQLDADALYQQHIKGVYSELLGYINRIEVPLSDEQESILQSCQALALQFAEAVKDSKHLQKNLQLYLQSDDEVQHYYARLREYVFGLLLQVAPLSQDGAASLLAQQAQLQQGMQQFELSFSREVLAGLREGKLSDRQTSSLMNDIAYARRIGHSLLEILEQAQQLLAQAPAVEAKDEPVMA</sequence>
<comment type="subcellular location">
    <subcellularLocation>
        <location evidence="1">Cell membrane</location>
        <topology evidence="1">Multi-pass membrane protein</topology>
    </subcellularLocation>
</comment>
<dbReference type="RefSeq" id="WP_058304853.1">
    <property type="nucleotide sequence ID" value="NZ_CABKVG010000005.1"/>
</dbReference>
<name>A0ABY4E6L0_9NEIS</name>
<keyword evidence="4 6" id="KW-1133">Transmembrane helix</keyword>
<dbReference type="Proteomes" id="UP000832011">
    <property type="component" value="Chromosome"/>
</dbReference>
<feature type="transmembrane region" description="Helical" evidence="6">
    <location>
        <begin position="278"/>
        <end position="300"/>
    </location>
</feature>
<dbReference type="InterPro" id="IPR003841">
    <property type="entry name" value="Na/Pi_transpt"/>
</dbReference>
<keyword evidence="5 6" id="KW-0472">Membrane</keyword>
<evidence type="ECO:0000313" key="7">
    <source>
        <dbReference type="EMBL" id="UOO90525.1"/>
    </source>
</evidence>
<evidence type="ECO:0000313" key="8">
    <source>
        <dbReference type="Proteomes" id="UP000832011"/>
    </source>
</evidence>
<feature type="transmembrane region" description="Helical" evidence="6">
    <location>
        <begin position="312"/>
        <end position="334"/>
    </location>
</feature>
<evidence type="ECO:0000256" key="6">
    <source>
        <dbReference type="SAM" id="Phobius"/>
    </source>
</evidence>
<organism evidence="7 8">
    <name type="scientific">Vitreoscilla massiliensis</name>
    <dbReference type="NCBI Taxonomy" id="1689272"/>
    <lineage>
        <taxon>Bacteria</taxon>
        <taxon>Pseudomonadati</taxon>
        <taxon>Pseudomonadota</taxon>
        <taxon>Betaproteobacteria</taxon>
        <taxon>Neisseriales</taxon>
        <taxon>Neisseriaceae</taxon>
        <taxon>Vitreoscilla</taxon>
    </lineage>
</organism>
<keyword evidence="8" id="KW-1185">Reference proteome</keyword>
<proteinExistence type="predicted"/>
<evidence type="ECO:0000256" key="1">
    <source>
        <dbReference type="ARBA" id="ARBA00004651"/>
    </source>
</evidence>
<keyword evidence="2" id="KW-1003">Cell membrane</keyword>
<dbReference type="NCBIfam" id="NF037997">
    <property type="entry name" value="Na_Pi_symport"/>
    <property type="match status" value="1"/>
</dbReference>
<protein>
    <submittedName>
        <fullName evidence="7">Na/Pi symporter</fullName>
    </submittedName>
</protein>
<feature type="transmembrane region" description="Helical" evidence="6">
    <location>
        <begin position="163"/>
        <end position="181"/>
    </location>
</feature>
<feature type="transmembrane region" description="Helical" evidence="6">
    <location>
        <begin position="243"/>
        <end position="266"/>
    </location>
</feature>
<gene>
    <name evidence="7" type="ORF">LVJ82_06000</name>
</gene>
<dbReference type="EMBL" id="CP091511">
    <property type="protein sequence ID" value="UOO90525.1"/>
    <property type="molecule type" value="Genomic_DNA"/>
</dbReference>
<accession>A0ABY4E6L0</accession>
<evidence type="ECO:0000256" key="4">
    <source>
        <dbReference type="ARBA" id="ARBA00022989"/>
    </source>
</evidence>
<feature type="transmembrane region" description="Helical" evidence="6">
    <location>
        <begin position="202"/>
        <end position="231"/>
    </location>
</feature>
<dbReference type="Pfam" id="PF02690">
    <property type="entry name" value="Na_Pi_cotrans"/>
    <property type="match status" value="1"/>
</dbReference>
<reference evidence="7 8" key="1">
    <citation type="journal article" date="2022" name="Res Sq">
        <title>Evolution of multicellular longitudinally dividing oral cavity symbionts (Neisseriaceae).</title>
        <authorList>
            <person name="Nyongesa S."/>
            <person name="Weber P."/>
            <person name="Bernet E."/>
            <person name="Pullido F."/>
            <person name="Nieckarz M."/>
            <person name="Delaby M."/>
            <person name="Nieves C."/>
            <person name="Viehboeck T."/>
            <person name="Krause N."/>
            <person name="Rivera-Millot A."/>
            <person name="Nakamura A."/>
            <person name="Vischer N."/>
            <person name="VanNieuwenhze M."/>
            <person name="Brun Y."/>
            <person name="Cava F."/>
            <person name="Bulgheresi S."/>
            <person name="Veyrier F."/>
        </authorList>
    </citation>
    <scope>NUCLEOTIDE SEQUENCE [LARGE SCALE GENOMIC DNA]</scope>
    <source>
        <strain evidence="7 8">SN4</strain>
    </source>
</reference>
<evidence type="ECO:0000256" key="2">
    <source>
        <dbReference type="ARBA" id="ARBA00022475"/>
    </source>
</evidence>
<dbReference type="PANTHER" id="PTHR10010:SF46">
    <property type="entry name" value="SODIUM-DEPENDENT PHOSPHATE TRANSPORT PROTEIN 2B"/>
    <property type="match status" value="1"/>
</dbReference>
<feature type="transmembrane region" description="Helical" evidence="6">
    <location>
        <begin position="108"/>
        <end position="131"/>
    </location>
</feature>
<dbReference type="PANTHER" id="PTHR10010">
    <property type="entry name" value="SOLUTE CARRIER FAMILY 34 SODIUM PHOSPHATE , MEMBER 2-RELATED"/>
    <property type="match status" value="1"/>
</dbReference>